<dbReference type="FunCoup" id="E0W1V3">
    <property type="interactions" value="148"/>
</dbReference>
<reference evidence="15" key="1">
    <citation type="submission" date="2007-04" db="EMBL/GenBank/DDBJ databases">
        <title>Annotation of Pediculus humanus corporis strain USDA.</title>
        <authorList>
            <person name="Kirkness E."/>
            <person name="Hannick L."/>
            <person name="Hass B."/>
            <person name="Bruggner R."/>
            <person name="Lawson D."/>
            <person name="Bidwell S."/>
            <person name="Joardar V."/>
            <person name="Caler E."/>
            <person name="Walenz B."/>
            <person name="Inman J."/>
            <person name="Schobel S."/>
            <person name="Galinsky K."/>
            <person name="Amedeo P."/>
            <person name="Strausberg R."/>
        </authorList>
    </citation>
    <scope>NUCLEOTIDE SEQUENCE</scope>
    <source>
        <strain evidence="15">USDA</strain>
    </source>
</reference>
<organism>
    <name type="scientific">Pediculus humanus subsp. corporis</name>
    <name type="common">Body louse</name>
    <dbReference type="NCBI Taxonomy" id="121224"/>
    <lineage>
        <taxon>Eukaryota</taxon>
        <taxon>Metazoa</taxon>
        <taxon>Ecdysozoa</taxon>
        <taxon>Arthropoda</taxon>
        <taxon>Hexapoda</taxon>
        <taxon>Insecta</taxon>
        <taxon>Pterygota</taxon>
        <taxon>Neoptera</taxon>
        <taxon>Paraneoptera</taxon>
        <taxon>Psocodea</taxon>
        <taxon>Troctomorpha</taxon>
        <taxon>Phthiraptera</taxon>
        <taxon>Anoplura</taxon>
        <taxon>Pediculidae</taxon>
        <taxon>Pediculus</taxon>
    </lineage>
</organism>
<comment type="similarity">
    <text evidence="2 12">Belongs to the G-protein coupled receptor 1 family.</text>
</comment>
<dbReference type="OMA" id="TNKGRTG"/>
<gene>
    <name evidence="16" type="primary">8232217</name>
    <name evidence="15" type="ORF">Phum_PHUM579960</name>
</gene>
<dbReference type="OrthoDB" id="10049706at2759"/>
<dbReference type="PROSITE" id="PS50262">
    <property type="entry name" value="G_PROTEIN_RECEP_F1_2"/>
    <property type="match status" value="1"/>
</dbReference>
<evidence type="ECO:0000313" key="17">
    <source>
        <dbReference type="Proteomes" id="UP000009046"/>
    </source>
</evidence>
<evidence type="ECO:0000256" key="3">
    <source>
        <dbReference type="ARBA" id="ARBA00022475"/>
    </source>
</evidence>
<proteinExistence type="inferred from homology"/>
<evidence type="ECO:0000256" key="12">
    <source>
        <dbReference type="RuleBase" id="RU000688"/>
    </source>
</evidence>
<keyword evidence="17" id="KW-1185">Reference proteome</keyword>
<evidence type="ECO:0000256" key="9">
    <source>
        <dbReference type="ARBA" id="ARBA00023170"/>
    </source>
</evidence>
<keyword evidence="9 12" id="KW-0675">Receptor</keyword>
<feature type="domain" description="G-protein coupled receptors family 1 profile" evidence="14">
    <location>
        <begin position="49"/>
        <end position="316"/>
    </location>
</feature>
<keyword evidence="4 12" id="KW-0812">Transmembrane</keyword>
<keyword evidence="7 13" id="KW-0472">Membrane</keyword>
<dbReference type="HOGENOM" id="CLU_009579_6_2_1"/>
<evidence type="ECO:0000313" key="16">
    <source>
        <dbReference type="EnsemblMetazoa" id="PHUM579960-PA"/>
    </source>
</evidence>
<evidence type="ECO:0000256" key="11">
    <source>
        <dbReference type="ARBA" id="ARBA00023224"/>
    </source>
</evidence>
<evidence type="ECO:0000256" key="5">
    <source>
        <dbReference type="ARBA" id="ARBA00022989"/>
    </source>
</evidence>
<dbReference type="InterPro" id="IPR000276">
    <property type="entry name" value="GPCR_Rhodpsn"/>
</dbReference>
<evidence type="ECO:0000256" key="2">
    <source>
        <dbReference type="ARBA" id="ARBA00010663"/>
    </source>
</evidence>
<dbReference type="InterPro" id="IPR001556">
    <property type="entry name" value="Bombsn_rcpt-like"/>
</dbReference>
<feature type="transmembrane region" description="Helical" evidence="13">
    <location>
        <begin position="213"/>
        <end position="235"/>
    </location>
</feature>
<dbReference type="PANTHER" id="PTHR45695:SF26">
    <property type="entry name" value="NEUROPEPTIDE CCHAMIDE-1 RECEPTOR"/>
    <property type="match status" value="1"/>
</dbReference>
<dbReference type="GO" id="GO:0005886">
    <property type="term" value="C:plasma membrane"/>
    <property type="evidence" value="ECO:0007669"/>
    <property type="project" value="UniProtKB-SubCell"/>
</dbReference>
<evidence type="ECO:0000256" key="13">
    <source>
        <dbReference type="SAM" id="Phobius"/>
    </source>
</evidence>
<dbReference type="VEuPathDB" id="VectorBase:PHUM579960"/>
<keyword evidence="3" id="KW-1003">Cell membrane</keyword>
<dbReference type="Pfam" id="PF00001">
    <property type="entry name" value="7tm_1"/>
    <property type="match status" value="1"/>
</dbReference>
<dbReference type="PRINTS" id="PR00237">
    <property type="entry name" value="GPCRRHODOPSN"/>
</dbReference>
<evidence type="ECO:0000256" key="6">
    <source>
        <dbReference type="ARBA" id="ARBA00023040"/>
    </source>
</evidence>
<reference evidence="15" key="2">
    <citation type="submission" date="2007-04" db="EMBL/GenBank/DDBJ databases">
        <title>The genome of the human body louse.</title>
        <authorList>
            <consortium name="The Human Body Louse Genome Consortium"/>
            <person name="Kirkness E."/>
            <person name="Walenz B."/>
            <person name="Hass B."/>
            <person name="Bruggner R."/>
            <person name="Strausberg R."/>
        </authorList>
    </citation>
    <scope>NUCLEOTIDE SEQUENCE</scope>
    <source>
        <strain evidence="15">USDA</strain>
    </source>
</reference>
<evidence type="ECO:0000256" key="4">
    <source>
        <dbReference type="ARBA" id="ARBA00022692"/>
    </source>
</evidence>
<feature type="transmembrane region" description="Helical" evidence="13">
    <location>
        <begin position="33"/>
        <end position="58"/>
    </location>
</feature>
<keyword evidence="5 13" id="KW-1133">Transmembrane helix</keyword>
<dbReference type="GO" id="GO:0008188">
    <property type="term" value="F:neuropeptide receptor activity"/>
    <property type="evidence" value="ECO:0007669"/>
    <property type="project" value="TreeGrafter"/>
</dbReference>
<dbReference type="Gene3D" id="1.20.1070.10">
    <property type="entry name" value="Rhodopsin 7-helix transmembrane proteins"/>
    <property type="match status" value="1"/>
</dbReference>
<dbReference type="EMBL" id="AAZO01007058">
    <property type="status" value="NOT_ANNOTATED_CDS"/>
    <property type="molecule type" value="Genomic_DNA"/>
</dbReference>
<name>E0W1V3_PEDHC</name>
<evidence type="ECO:0000256" key="10">
    <source>
        <dbReference type="ARBA" id="ARBA00023180"/>
    </source>
</evidence>
<evidence type="ECO:0000313" key="15">
    <source>
        <dbReference type="EMBL" id="EEB19547.1"/>
    </source>
</evidence>
<feature type="transmembrane region" description="Helical" evidence="13">
    <location>
        <begin position="299"/>
        <end position="319"/>
    </location>
</feature>
<evidence type="ECO:0000256" key="7">
    <source>
        <dbReference type="ARBA" id="ARBA00023136"/>
    </source>
</evidence>
<feature type="transmembrane region" description="Helical" evidence="13">
    <location>
        <begin position="114"/>
        <end position="138"/>
    </location>
</feature>
<dbReference type="PRINTS" id="PR00358">
    <property type="entry name" value="BOMBESINR"/>
</dbReference>
<dbReference type="EnsemblMetazoa" id="PHUM579960-RA">
    <property type="protein sequence ID" value="PHUM579960-PA"/>
    <property type="gene ID" value="PHUM579960"/>
</dbReference>
<feature type="transmembrane region" description="Helical" evidence="13">
    <location>
        <begin position="255"/>
        <end position="279"/>
    </location>
</feature>
<evidence type="ECO:0000256" key="8">
    <source>
        <dbReference type="ARBA" id="ARBA00023157"/>
    </source>
</evidence>
<evidence type="ECO:0000259" key="14">
    <source>
        <dbReference type="PROSITE" id="PS50262"/>
    </source>
</evidence>
<reference evidence="16" key="3">
    <citation type="submission" date="2021-02" db="UniProtKB">
        <authorList>
            <consortium name="EnsemblMetazoa"/>
        </authorList>
    </citation>
    <scope>IDENTIFICATION</scope>
    <source>
        <strain evidence="16">USDA</strain>
    </source>
</reference>
<dbReference type="PROSITE" id="PS00237">
    <property type="entry name" value="G_PROTEIN_RECEP_F1_1"/>
    <property type="match status" value="1"/>
</dbReference>
<dbReference type="EMBL" id="DS235873">
    <property type="protein sequence ID" value="EEB19547.1"/>
    <property type="molecule type" value="Genomic_DNA"/>
</dbReference>
<dbReference type="GeneID" id="8232217"/>
<keyword evidence="15" id="KW-0808">Transferase</keyword>
<dbReference type="InParanoid" id="E0W1V3"/>
<dbReference type="SUPFAM" id="SSF81321">
    <property type="entry name" value="Family A G protein-coupled receptor-like"/>
    <property type="match status" value="1"/>
</dbReference>
<feature type="transmembrane region" description="Helical" evidence="13">
    <location>
        <begin position="150"/>
        <end position="169"/>
    </location>
</feature>
<dbReference type="EC" id="2.7.11.14" evidence="15"/>
<protein>
    <submittedName>
        <fullName evidence="15 16">Class A rhodopsin-like G-protein coupled receptor GPRgrp, putative</fullName>
        <ecNumber evidence="15">2.7.11.14</ecNumber>
    </submittedName>
</protein>
<dbReference type="RefSeq" id="XP_002432285.1">
    <property type="nucleotide sequence ID" value="XM_002432240.1"/>
</dbReference>
<comment type="subcellular location">
    <subcellularLocation>
        <location evidence="1">Cell membrane</location>
        <topology evidence="1">Multi-pass membrane protein</topology>
    </subcellularLocation>
</comment>
<dbReference type="InterPro" id="IPR017452">
    <property type="entry name" value="GPCR_Rhodpsn_7TM"/>
</dbReference>
<keyword evidence="10" id="KW-0325">Glycoprotein</keyword>
<accession>E0W1V3</accession>
<dbReference type="STRING" id="121224.E0W1V3"/>
<dbReference type="PANTHER" id="PTHR45695">
    <property type="entry name" value="LEUCOKININ RECEPTOR-RELATED"/>
    <property type="match status" value="1"/>
</dbReference>
<keyword evidence="8" id="KW-1015">Disulfide bond</keyword>
<dbReference type="AlphaFoldDB" id="E0W1V3"/>
<feature type="transmembrane region" description="Helical" evidence="13">
    <location>
        <begin position="70"/>
        <end position="94"/>
    </location>
</feature>
<dbReference type="KEGG" id="phu:Phum_PHUM579960"/>
<keyword evidence="11 12" id="KW-0807">Transducer</keyword>
<dbReference type="Proteomes" id="UP000009046">
    <property type="component" value="Unassembled WGS sequence"/>
</dbReference>
<sequence>MNWTTNFELDDYNKSNETLIDNYVSYEVRPETYIVPILFFIIFVIGTLGNGTLIRIFVNHKNMRTVPNTYIFSLALGDLLVILTSVPFTSTVFTVESWPFGLLICKISESAKDVSVGVSVFTLTALSANRFFAIVNPLKKFNASGYRKRATAYTVVTIAIIWFLSILLATPAAMFSFLKEIQITKDRTIQVCYPFPEELGSWYPKTVVMTRFIAYYALPLFVIAFFYILMARHLVLSTHNLPGESGRQARARKKVAKMVSAFVFIFAVCFLPHHIYMLWFHNNPNFNRDYNAFWHALKIIGFSLCYINSCINPIALFCVSGTFRKYFYRHLFCCCKTSVSRSPSLSLKTPRRTGTFTTSVSRRSENKTLIYNGQNKFKHNASSEVTVTTFMNGTKCTDDIRCMN</sequence>
<dbReference type="CDD" id="cd15927">
    <property type="entry name" value="7tmA_Bombesin_R-like"/>
    <property type="match status" value="1"/>
</dbReference>
<dbReference type="GO" id="GO:0050254">
    <property type="term" value="F:rhodopsin kinase activity"/>
    <property type="evidence" value="ECO:0007669"/>
    <property type="project" value="UniProtKB-EC"/>
</dbReference>
<evidence type="ECO:0000256" key="1">
    <source>
        <dbReference type="ARBA" id="ARBA00004651"/>
    </source>
</evidence>
<dbReference type="eggNOG" id="KOG4219">
    <property type="taxonomic scope" value="Eukaryota"/>
</dbReference>
<dbReference type="CTD" id="8232217"/>
<keyword evidence="6 12" id="KW-0297">G-protein coupled receptor</keyword>